<dbReference type="EMBL" id="BAAADD010000002">
    <property type="protein sequence ID" value="GAA0562645.1"/>
    <property type="molecule type" value="Genomic_DNA"/>
</dbReference>
<comment type="similarity">
    <text evidence="2">Belongs to the binding-protein-dependent transport system permease family. FecCD subfamily.</text>
</comment>
<protein>
    <submittedName>
        <fullName evidence="9">Iron ABC transporter permease</fullName>
    </submittedName>
</protein>
<name>A0ABN1EAU7_9PROT</name>
<reference evidence="9 10" key="1">
    <citation type="journal article" date="2019" name="Int. J. Syst. Evol. Microbiol.">
        <title>The Global Catalogue of Microorganisms (GCM) 10K type strain sequencing project: providing services to taxonomists for standard genome sequencing and annotation.</title>
        <authorList>
            <consortium name="The Broad Institute Genomics Platform"/>
            <consortium name="The Broad Institute Genome Sequencing Center for Infectious Disease"/>
            <person name="Wu L."/>
            <person name="Ma J."/>
        </authorList>
    </citation>
    <scope>NUCLEOTIDE SEQUENCE [LARGE SCALE GENOMIC DNA]</scope>
    <source>
        <strain evidence="9 10">JCM 15089</strain>
    </source>
</reference>
<evidence type="ECO:0000256" key="6">
    <source>
        <dbReference type="ARBA" id="ARBA00022989"/>
    </source>
</evidence>
<evidence type="ECO:0000313" key="9">
    <source>
        <dbReference type="EMBL" id="GAA0562645.1"/>
    </source>
</evidence>
<feature type="transmembrane region" description="Helical" evidence="8">
    <location>
        <begin position="288"/>
        <end position="310"/>
    </location>
</feature>
<evidence type="ECO:0000256" key="7">
    <source>
        <dbReference type="ARBA" id="ARBA00023136"/>
    </source>
</evidence>
<dbReference type="RefSeq" id="WP_166932805.1">
    <property type="nucleotide sequence ID" value="NZ_BAAADD010000002.1"/>
</dbReference>
<evidence type="ECO:0000256" key="5">
    <source>
        <dbReference type="ARBA" id="ARBA00022692"/>
    </source>
</evidence>
<feature type="transmembrane region" description="Helical" evidence="8">
    <location>
        <begin position="126"/>
        <end position="147"/>
    </location>
</feature>
<keyword evidence="5 8" id="KW-0812">Transmembrane</keyword>
<accession>A0ABN1EAU7</accession>
<evidence type="ECO:0000256" key="4">
    <source>
        <dbReference type="ARBA" id="ARBA00022475"/>
    </source>
</evidence>
<comment type="subcellular location">
    <subcellularLocation>
        <location evidence="1">Cell membrane</location>
        <topology evidence="1">Multi-pass membrane protein</topology>
    </subcellularLocation>
</comment>
<feature type="transmembrane region" description="Helical" evidence="8">
    <location>
        <begin position="153"/>
        <end position="178"/>
    </location>
</feature>
<dbReference type="InterPro" id="IPR000522">
    <property type="entry name" value="ABC_transptr_permease_BtuC"/>
</dbReference>
<gene>
    <name evidence="9" type="ORF">GCM10008942_08840</name>
</gene>
<dbReference type="PANTHER" id="PTHR30472:SF29">
    <property type="entry name" value="VITAMIN B12 IMPORT SYSTEM PERMEASE PROTEIN BTUC"/>
    <property type="match status" value="1"/>
</dbReference>
<evidence type="ECO:0000313" key="10">
    <source>
        <dbReference type="Proteomes" id="UP001499951"/>
    </source>
</evidence>
<evidence type="ECO:0000256" key="1">
    <source>
        <dbReference type="ARBA" id="ARBA00004651"/>
    </source>
</evidence>
<dbReference type="Gene3D" id="1.10.3470.10">
    <property type="entry name" value="ABC transporter involved in vitamin B12 uptake, BtuC"/>
    <property type="match status" value="1"/>
</dbReference>
<keyword evidence="7 8" id="KW-0472">Membrane</keyword>
<feature type="transmembrane region" description="Helical" evidence="8">
    <location>
        <begin position="20"/>
        <end position="39"/>
    </location>
</feature>
<dbReference type="SUPFAM" id="SSF81345">
    <property type="entry name" value="ABC transporter involved in vitamin B12 uptake, BtuC"/>
    <property type="match status" value="1"/>
</dbReference>
<dbReference type="PANTHER" id="PTHR30472">
    <property type="entry name" value="FERRIC ENTEROBACTIN TRANSPORT SYSTEM PERMEASE PROTEIN"/>
    <property type="match status" value="1"/>
</dbReference>
<comment type="caution">
    <text evidence="9">The sequence shown here is derived from an EMBL/GenBank/DDBJ whole genome shotgun (WGS) entry which is preliminary data.</text>
</comment>
<evidence type="ECO:0000256" key="3">
    <source>
        <dbReference type="ARBA" id="ARBA00022448"/>
    </source>
</evidence>
<dbReference type="Proteomes" id="UP001499951">
    <property type="component" value="Unassembled WGS sequence"/>
</dbReference>
<sequence>MDATTVSILQEQRFSRSARWTLALIVAALVFALASFLIGPADYAPRELLMGLFTGKGAAGVIAQEIRLPRAALALIVGAALGGSGAALQGLFANPLAEPGVTGVTACAGLGAVVAMYFGLVALHPLTLPVFAIAGALIAAAILYALSKSGAGAVALVLAGVAIGSFATALTALALSLARNPYAMSEMVLWMMGSLKDRTLNDLSYALPLVACGLGLLATTGRGLDALTLGEEAARSLGIAVGSLRGRVVLGVALATGAATAAAGAVSFVGLMVPHLLRPLFGYQPSRLLVPSMIGGAAMVAGADVALRLITPDGQLLLGVITAMLGAPFFLWLILKLRRQP</sequence>
<feature type="transmembrane region" description="Helical" evidence="8">
    <location>
        <begin position="316"/>
        <end position="335"/>
    </location>
</feature>
<proteinExistence type="inferred from homology"/>
<feature type="transmembrane region" description="Helical" evidence="8">
    <location>
        <begin position="248"/>
        <end position="276"/>
    </location>
</feature>
<feature type="transmembrane region" description="Helical" evidence="8">
    <location>
        <begin position="72"/>
        <end position="93"/>
    </location>
</feature>
<dbReference type="InterPro" id="IPR037294">
    <property type="entry name" value="ABC_BtuC-like"/>
</dbReference>
<keyword evidence="4" id="KW-1003">Cell membrane</keyword>
<organism evidence="9 10">
    <name type="scientific">Rhizomicrobium electricum</name>
    <dbReference type="NCBI Taxonomy" id="480070"/>
    <lineage>
        <taxon>Bacteria</taxon>
        <taxon>Pseudomonadati</taxon>
        <taxon>Pseudomonadota</taxon>
        <taxon>Alphaproteobacteria</taxon>
        <taxon>Micropepsales</taxon>
        <taxon>Micropepsaceae</taxon>
        <taxon>Rhizomicrobium</taxon>
    </lineage>
</organism>
<evidence type="ECO:0000256" key="8">
    <source>
        <dbReference type="SAM" id="Phobius"/>
    </source>
</evidence>
<keyword evidence="6 8" id="KW-1133">Transmembrane helix</keyword>
<evidence type="ECO:0000256" key="2">
    <source>
        <dbReference type="ARBA" id="ARBA00007935"/>
    </source>
</evidence>
<feature type="transmembrane region" description="Helical" evidence="8">
    <location>
        <begin position="199"/>
        <end position="218"/>
    </location>
</feature>
<dbReference type="Pfam" id="PF01032">
    <property type="entry name" value="FecCD"/>
    <property type="match status" value="1"/>
</dbReference>
<keyword evidence="10" id="KW-1185">Reference proteome</keyword>
<keyword evidence="3" id="KW-0813">Transport</keyword>
<feature type="transmembrane region" description="Helical" evidence="8">
    <location>
        <begin position="99"/>
        <end position="119"/>
    </location>
</feature>